<feature type="domain" description="Thioesterase" evidence="3">
    <location>
        <begin position="71"/>
        <end position="146"/>
    </location>
</feature>
<sequence length="163" mass="17857">MEISKDIDRELVSKTLTFLEGVGMSDPVPDNCNTSDFYSDFIRSFLRLDQVQRGRIICTLLVKPPITNFFKSLHGGALAAVAEIVSIACARTVVVEEKELFLGELSMSYLSGAPTNAEVIADGSVVRSGRNLTAVAVEFKLKKTGKLIYTARATFYNMPVSKL</sequence>
<organism evidence="4 5">
    <name type="scientific">Quillaja saponaria</name>
    <name type="common">Soap bark tree</name>
    <dbReference type="NCBI Taxonomy" id="32244"/>
    <lineage>
        <taxon>Eukaryota</taxon>
        <taxon>Viridiplantae</taxon>
        <taxon>Streptophyta</taxon>
        <taxon>Embryophyta</taxon>
        <taxon>Tracheophyta</taxon>
        <taxon>Spermatophyta</taxon>
        <taxon>Magnoliopsida</taxon>
        <taxon>eudicotyledons</taxon>
        <taxon>Gunneridae</taxon>
        <taxon>Pentapetalae</taxon>
        <taxon>rosids</taxon>
        <taxon>fabids</taxon>
        <taxon>Fabales</taxon>
        <taxon>Quillajaceae</taxon>
        <taxon>Quillaja</taxon>
    </lineage>
</organism>
<dbReference type="InterPro" id="IPR006683">
    <property type="entry name" value="Thioestr_dom"/>
</dbReference>
<dbReference type="CDD" id="cd03443">
    <property type="entry name" value="PaaI_thioesterase"/>
    <property type="match status" value="1"/>
</dbReference>
<reference evidence="4" key="1">
    <citation type="journal article" date="2023" name="Science">
        <title>Elucidation of the pathway for biosynthesis of saponin adjuvants from the soapbark tree.</title>
        <authorList>
            <person name="Reed J."/>
            <person name="Orme A."/>
            <person name="El-Demerdash A."/>
            <person name="Owen C."/>
            <person name="Martin L.B.B."/>
            <person name="Misra R.C."/>
            <person name="Kikuchi S."/>
            <person name="Rejzek M."/>
            <person name="Martin A.C."/>
            <person name="Harkess A."/>
            <person name="Leebens-Mack J."/>
            <person name="Louveau T."/>
            <person name="Stephenson M.J."/>
            <person name="Osbourn A."/>
        </authorList>
    </citation>
    <scope>NUCLEOTIDE SEQUENCE</scope>
    <source>
        <strain evidence="4">S10</strain>
    </source>
</reference>
<dbReference type="GO" id="GO:0047617">
    <property type="term" value="F:fatty acyl-CoA hydrolase activity"/>
    <property type="evidence" value="ECO:0007669"/>
    <property type="project" value="InterPro"/>
</dbReference>
<dbReference type="AlphaFoldDB" id="A0AAD7L479"/>
<name>A0AAD7L479_QUISA</name>
<dbReference type="EMBL" id="JARAOO010000011">
    <property type="protein sequence ID" value="KAJ7951097.1"/>
    <property type="molecule type" value="Genomic_DNA"/>
</dbReference>
<dbReference type="Proteomes" id="UP001163823">
    <property type="component" value="Chromosome 11"/>
</dbReference>
<dbReference type="PANTHER" id="PTHR21660">
    <property type="entry name" value="THIOESTERASE SUPERFAMILY MEMBER-RELATED"/>
    <property type="match status" value="1"/>
</dbReference>
<dbReference type="NCBIfam" id="TIGR00369">
    <property type="entry name" value="unchar_dom_1"/>
    <property type="match status" value="1"/>
</dbReference>
<dbReference type="InterPro" id="IPR039298">
    <property type="entry name" value="ACOT13"/>
</dbReference>
<dbReference type="Gene3D" id="3.10.129.10">
    <property type="entry name" value="Hotdog Thioesterase"/>
    <property type="match status" value="1"/>
</dbReference>
<evidence type="ECO:0000256" key="1">
    <source>
        <dbReference type="ARBA" id="ARBA00008324"/>
    </source>
</evidence>
<keyword evidence="2" id="KW-0378">Hydrolase</keyword>
<proteinExistence type="inferred from homology"/>
<dbReference type="InterPro" id="IPR003736">
    <property type="entry name" value="PAAI_dom"/>
</dbReference>
<dbReference type="Pfam" id="PF03061">
    <property type="entry name" value="4HBT"/>
    <property type="match status" value="1"/>
</dbReference>
<dbReference type="InterPro" id="IPR029069">
    <property type="entry name" value="HotDog_dom_sf"/>
</dbReference>
<evidence type="ECO:0000256" key="2">
    <source>
        <dbReference type="ARBA" id="ARBA00022801"/>
    </source>
</evidence>
<evidence type="ECO:0000259" key="3">
    <source>
        <dbReference type="Pfam" id="PF03061"/>
    </source>
</evidence>
<protein>
    <submittedName>
        <fullName evidence="4">Acyl-coenzyme A thioesterase 13-like</fullName>
    </submittedName>
</protein>
<dbReference type="SUPFAM" id="SSF54637">
    <property type="entry name" value="Thioesterase/thiol ester dehydrase-isomerase"/>
    <property type="match status" value="1"/>
</dbReference>
<evidence type="ECO:0000313" key="5">
    <source>
        <dbReference type="Proteomes" id="UP001163823"/>
    </source>
</evidence>
<comment type="caution">
    <text evidence="4">The sequence shown here is derived from an EMBL/GenBank/DDBJ whole genome shotgun (WGS) entry which is preliminary data.</text>
</comment>
<accession>A0AAD7L479</accession>
<dbReference type="PANTHER" id="PTHR21660:SF12">
    <property type="entry name" value="OS07G0462700 PROTEIN"/>
    <property type="match status" value="1"/>
</dbReference>
<comment type="similarity">
    <text evidence="1">Belongs to the thioesterase PaaI family.</text>
</comment>
<keyword evidence="5" id="KW-1185">Reference proteome</keyword>
<evidence type="ECO:0000313" key="4">
    <source>
        <dbReference type="EMBL" id="KAJ7951097.1"/>
    </source>
</evidence>
<dbReference type="KEGG" id="qsa:O6P43_027192"/>
<gene>
    <name evidence="4" type="ORF">O6P43_027192</name>
</gene>